<gene>
    <name evidence="3" type="ORF">C7T94_01290</name>
</gene>
<proteinExistence type="predicted"/>
<dbReference type="GO" id="GO:0006281">
    <property type="term" value="P:DNA repair"/>
    <property type="evidence" value="ECO:0007669"/>
    <property type="project" value="InterPro"/>
</dbReference>
<protein>
    <submittedName>
        <fullName evidence="3">Metal-binding protein</fullName>
    </submittedName>
</protein>
<evidence type="ECO:0000313" key="4">
    <source>
        <dbReference type="Proteomes" id="UP000240912"/>
    </source>
</evidence>
<sequence length="81" mass="9182">MKAHHNLSDAEVRAGIHNGQIRFAGNARLRIYGTLHCISGKRMLRRNRMFFVSLQEAAAAGYRPCAHCLRVAYLKWKNGTV</sequence>
<dbReference type="GO" id="GO:0006355">
    <property type="term" value="P:regulation of DNA-templated transcription"/>
    <property type="evidence" value="ECO:0007669"/>
    <property type="project" value="InterPro"/>
</dbReference>
<evidence type="ECO:0000259" key="2">
    <source>
        <dbReference type="Pfam" id="PF02805"/>
    </source>
</evidence>
<dbReference type="Gene3D" id="3.40.10.10">
    <property type="entry name" value="DNA Methylphosphotriester Repair Domain"/>
    <property type="match status" value="1"/>
</dbReference>
<reference evidence="3 4" key="1">
    <citation type="submission" date="2018-03" db="EMBL/GenBank/DDBJ databases">
        <authorList>
            <person name="Keele B.F."/>
        </authorList>
    </citation>
    <scope>NUCLEOTIDE SEQUENCE [LARGE SCALE GENOMIC DNA]</scope>
    <source>
        <strain evidence="3 4">YL28-9</strain>
    </source>
</reference>
<dbReference type="RefSeq" id="WP_107212900.1">
    <property type="nucleotide sequence ID" value="NZ_KZ686268.1"/>
</dbReference>
<dbReference type="OrthoDB" id="894286at2"/>
<dbReference type="GO" id="GO:0003677">
    <property type="term" value="F:DNA binding"/>
    <property type="evidence" value="ECO:0007669"/>
    <property type="project" value="InterPro"/>
</dbReference>
<comment type="caution">
    <text evidence="3">The sequence shown here is derived from an EMBL/GenBank/DDBJ whole genome shotgun (WGS) entry which is preliminary data.</text>
</comment>
<evidence type="ECO:0000256" key="1">
    <source>
        <dbReference type="ARBA" id="ARBA00023159"/>
    </source>
</evidence>
<evidence type="ECO:0000313" key="3">
    <source>
        <dbReference type="EMBL" id="PST84788.1"/>
    </source>
</evidence>
<keyword evidence="1" id="KW-0010">Activator</keyword>
<name>A0A2T3HQR5_9SPHI</name>
<organism evidence="3 4">
    <name type="scientific">Pedobacter yulinensis</name>
    <dbReference type="NCBI Taxonomy" id="2126353"/>
    <lineage>
        <taxon>Bacteria</taxon>
        <taxon>Pseudomonadati</taxon>
        <taxon>Bacteroidota</taxon>
        <taxon>Sphingobacteriia</taxon>
        <taxon>Sphingobacteriales</taxon>
        <taxon>Sphingobacteriaceae</taxon>
        <taxon>Pedobacter</taxon>
    </lineage>
</organism>
<dbReference type="EMBL" id="PYLS01000001">
    <property type="protein sequence ID" value="PST84788.1"/>
    <property type="molecule type" value="Genomic_DNA"/>
</dbReference>
<dbReference type="AlphaFoldDB" id="A0A2T3HQR5"/>
<dbReference type="GO" id="GO:0008168">
    <property type="term" value="F:methyltransferase activity"/>
    <property type="evidence" value="ECO:0007669"/>
    <property type="project" value="InterPro"/>
</dbReference>
<dbReference type="InterPro" id="IPR004026">
    <property type="entry name" value="Ada_DNA_repair_Zn-bd"/>
</dbReference>
<dbReference type="InterPro" id="IPR035451">
    <property type="entry name" value="Ada-like_dom_sf"/>
</dbReference>
<dbReference type="Proteomes" id="UP000240912">
    <property type="component" value="Unassembled WGS sequence"/>
</dbReference>
<accession>A0A2T3HQR5</accession>
<keyword evidence="4" id="KW-1185">Reference proteome</keyword>
<feature type="domain" description="Ada DNA repair metal-binding" evidence="2">
    <location>
        <begin position="23"/>
        <end position="68"/>
    </location>
</feature>
<dbReference type="GO" id="GO:0008270">
    <property type="term" value="F:zinc ion binding"/>
    <property type="evidence" value="ECO:0007669"/>
    <property type="project" value="InterPro"/>
</dbReference>
<dbReference type="Pfam" id="PF02805">
    <property type="entry name" value="Ada_Zn_binding"/>
    <property type="match status" value="1"/>
</dbReference>
<dbReference type="SUPFAM" id="SSF57884">
    <property type="entry name" value="Ada DNA repair protein, N-terminal domain (N-Ada 10)"/>
    <property type="match status" value="1"/>
</dbReference>